<sequence>MLKMKLEANQVAPVFSTSNQQNSKVSLSDFNGDKNVVLYFYPKDDTPGCTIEANQFTELAGDFAQADTVVLGVSKDSCESHQAFVDKFGLEVDLLADISGELCEAYGVWQEKEKNGVKKMGIVRSTFVINKEGVLVEVIYGVVADGHAQAMLERVKAL</sequence>
<dbReference type="PANTHER" id="PTHR42801">
    <property type="entry name" value="THIOREDOXIN-DEPENDENT PEROXIDE REDUCTASE"/>
    <property type="match status" value="1"/>
</dbReference>
<dbReference type="InterPro" id="IPR013766">
    <property type="entry name" value="Thioredoxin_domain"/>
</dbReference>
<organism evidence="12">
    <name type="scientific">hydrothermal vent metagenome</name>
    <dbReference type="NCBI Taxonomy" id="652676"/>
    <lineage>
        <taxon>unclassified sequences</taxon>
        <taxon>metagenomes</taxon>
        <taxon>ecological metagenomes</taxon>
    </lineage>
</organism>
<evidence type="ECO:0000256" key="8">
    <source>
        <dbReference type="ARBA" id="ARBA00032824"/>
    </source>
</evidence>
<evidence type="ECO:0000256" key="6">
    <source>
        <dbReference type="ARBA" id="ARBA00023157"/>
    </source>
</evidence>
<dbReference type="GO" id="GO:0045454">
    <property type="term" value="P:cell redox homeostasis"/>
    <property type="evidence" value="ECO:0007669"/>
    <property type="project" value="TreeGrafter"/>
</dbReference>
<evidence type="ECO:0000256" key="5">
    <source>
        <dbReference type="ARBA" id="ARBA00023002"/>
    </source>
</evidence>
<dbReference type="InterPro" id="IPR036249">
    <property type="entry name" value="Thioredoxin-like_sf"/>
</dbReference>
<dbReference type="InterPro" id="IPR024706">
    <property type="entry name" value="Peroxiredoxin_AhpC-typ"/>
</dbReference>
<keyword evidence="6" id="KW-1015">Disulfide bond</keyword>
<dbReference type="Pfam" id="PF00578">
    <property type="entry name" value="AhpC-TSA"/>
    <property type="match status" value="1"/>
</dbReference>
<comment type="subunit">
    <text evidence="1">Monomer.</text>
</comment>
<feature type="domain" description="Thioredoxin" evidence="11">
    <location>
        <begin position="6"/>
        <end position="158"/>
    </location>
</feature>
<protein>
    <recommendedName>
        <fullName evidence="2">thioredoxin-dependent peroxiredoxin</fullName>
        <ecNumber evidence="2">1.11.1.24</ecNumber>
    </recommendedName>
    <alternativeName>
        <fullName evidence="8">Thioredoxin peroxidase</fullName>
    </alternativeName>
</protein>
<keyword evidence="4" id="KW-0049">Antioxidant</keyword>
<evidence type="ECO:0000256" key="7">
    <source>
        <dbReference type="ARBA" id="ARBA00023284"/>
    </source>
</evidence>
<evidence type="ECO:0000256" key="9">
    <source>
        <dbReference type="ARBA" id="ARBA00038489"/>
    </source>
</evidence>
<keyword evidence="3 12" id="KW-0575">Peroxidase</keyword>
<reference evidence="12" key="1">
    <citation type="submission" date="2018-06" db="EMBL/GenBank/DDBJ databases">
        <authorList>
            <person name="Zhirakovskaya E."/>
        </authorList>
    </citation>
    <scope>NUCLEOTIDE SEQUENCE</scope>
</reference>
<dbReference type="InterPro" id="IPR050924">
    <property type="entry name" value="Peroxiredoxin_BCP/PrxQ"/>
</dbReference>
<dbReference type="PANTHER" id="PTHR42801:SF4">
    <property type="entry name" value="AHPC_TSA FAMILY PROTEIN"/>
    <property type="match status" value="1"/>
</dbReference>
<comment type="similarity">
    <text evidence="9">Belongs to the peroxiredoxin family. BCP/PrxQ subfamily.</text>
</comment>
<gene>
    <name evidence="12" type="ORF">MNBD_GAMMA05-85</name>
</gene>
<dbReference type="EC" id="1.11.1.24" evidence="2"/>
<evidence type="ECO:0000259" key="11">
    <source>
        <dbReference type="PROSITE" id="PS51352"/>
    </source>
</evidence>
<evidence type="ECO:0000256" key="4">
    <source>
        <dbReference type="ARBA" id="ARBA00022862"/>
    </source>
</evidence>
<dbReference type="SUPFAM" id="SSF52833">
    <property type="entry name" value="Thioredoxin-like"/>
    <property type="match status" value="1"/>
</dbReference>
<dbReference type="GO" id="GO:0034599">
    <property type="term" value="P:cellular response to oxidative stress"/>
    <property type="evidence" value="ECO:0007669"/>
    <property type="project" value="TreeGrafter"/>
</dbReference>
<dbReference type="CDD" id="cd03017">
    <property type="entry name" value="PRX_BCP"/>
    <property type="match status" value="1"/>
</dbReference>
<proteinExistence type="inferred from homology"/>
<dbReference type="GO" id="GO:0005737">
    <property type="term" value="C:cytoplasm"/>
    <property type="evidence" value="ECO:0007669"/>
    <property type="project" value="TreeGrafter"/>
</dbReference>
<evidence type="ECO:0000256" key="10">
    <source>
        <dbReference type="ARBA" id="ARBA00049091"/>
    </source>
</evidence>
<dbReference type="InterPro" id="IPR000866">
    <property type="entry name" value="AhpC/TSA"/>
</dbReference>
<evidence type="ECO:0000256" key="3">
    <source>
        <dbReference type="ARBA" id="ARBA00022559"/>
    </source>
</evidence>
<dbReference type="FunFam" id="3.40.30.10:FF:000007">
    <property type="entry name" value="Thioredoxin-dependent thiol peroxidase"/>
    <property type="match status" value="1"/>
</dbReference>
<evidence type="ECO:0000256" key="2">
    <source>
        <dbReference type="ARBA" id="ARBA00013017"/>
    </source>
</evidence>
<evidence type="ECO:0000313" key="12">
    <source>
        <dbReference type="EMBL" id="VAW51799.1"/>
    </source>
</evidence>
<dbReference type="Gene3D" id="3.40.30.10">
    <property type="entry name" value="Glutaredoxin"/>
    <property type="match status" value="1"/>
</dbReference>
<comment type="catalytic activity">
    <reaction evidence="10">
        <text>a hydroperoxide + [thioredoxin]-dithiol = an alcohol + [thioredoxin]-disulfide + H2O</text>
        <dbReference type="Rhea" id="RHEA:62620"/>
        <dbReference type="Rhea" id="RHEA-COMP:10698"/>
        <dbReference type="Rhea" id="RHEA-COMP:10700"/>
        <dbReference type="ChEBI" id="CHEBI:15377"/>
        <dbReference type="ChEBI" id="CHEBI:29950"/>
        <dbReference type="ChEBI" id="CHEBI:30879"/>
        <dbReference type="ChEBI" id="CHEBI:35924"/>
        <dbReference type="ChEBI" id="CHEBI:50058"/>
        <dbReference type="EC" id="1.11.1.24"/>
    </reaction>
</comment>
<dbReference type="PROSITE" id="PS51352">
    <property type="entry name" value="THIOREDOXIN_2"/>
    <property type="match status" value="1"/>
</dbReference>
<evidence type="ECO:0000256" key="1">
    <source>
        <dbReference type="ARBA" id="ARBA00011245"/>
    </source>
</evidence>
<keyword evidence="5 12" id="KW-0560">Oxidoreductase</keyword>
<accession>A0A3B0WRB4</accession>
<dbReference type="PIRSF" id="PIRSF000239">
    <property type="entry name" value="AHPC"/>
    <property type="match status" value="1"/>
</dbReference>
<dbReference type="GO" id="GO:0008379">
    <property type="term" value="F:thioredoxin peroxidase activity"/>
    <property type="evidence" value="ECO:0007669"/>
    <property type="project" value="TreeGrafter"/>
</dbReference>
<dbReference type="AlphaFoldDB" id="A0A3B0WRB4"/>
<dbReference type="EMBL" id="UOFE01000022">
    <property type="protein sequence ID" value="VAW51799.1"/>
    <property type="molecule type" value="Genomic_DNA"/>
</dbReference>
<keyword evidence="7" id="KW-0676">Redox-active center</keyword>
<name>A0A3B0WRB4_9ZZZZ</name>